<evidence type="ECO:0000256" key="4">
    <source>
        <dbReference type="ARBA" id="ARBA00022803"/>
    </source>
</evidence>
<evidence type="ECO:0000313" key="8">
    <source>
        <dbReference type="EMBL" id="MFD2170971.1"/>
    </source>
</evidence>
<dbReference type="SMART" id="SM00028">
    <property type="entry name" value="TPR"/>
    <property type="match status" value="4"/>
</dbReference>
<evidence type="ECO:0000256" key="2">
    <source>
        <dbReference type="ARBA" id="ARBA00022490"/>
    </source>
</evidence>
<reference evidence="9" key="1">
    <citation type="journal article" date="2019" name="Int. J. Syst. Evol. Microbiol.">
        <title>The Global Catalogue of Microorganisms (GCM) 10K type strain sequencing project: providing services to taxonomists for standard genome sequencing and annotation.</title>
        <authorList>
            <consortium name="The Broad Institute Genomics Platform"/>
            <consortium name="The Broad Institute Genome Sequencing Center for Infectious Disease"/>
            <person name="Wu L."/>
            <person name="Ma J."/>
        </authorList>
    </citation>
    <scope>NUCLEOTIDE SEQUENCE [LARGE SCALE GENOMIC DNA]</scope>
    <source>
        <strain evidence="9">CGMCC 1.13574</strain>
    </source>
</reference>
<dbReference type="SMART" id="SM00530">
    <property type="entry name" value="HTH_XRE"/>
    <property type="match status" value="1"/>
</dbReference>
<dbReference type="PROSITE" id="PS50943">
    <property type="entry name" value="HTH_CROC1"/>
    <property type="match status" value="1"/>
</dbReference>
<dbReference type="Gene3D" id="1.10.260.40">
    <property type="entry name" value="lambda repressor-like DNA-binding domains"/>
    <property type="match status" value="1"/>
</dbReference>
<dbReference type="Pfam" id="PF01381">
    <property type="entry name" value="HTH_3"/>
    <property type="match status" value="1"/>
</dbReference>
<evidence type="ECO:0000313" key="9">
    <source>
        <dbReference type="Proteomes" id="UP001597343"/>
    </source>
</evidence>
<dbReference type="InterPro" id="IPR010982">
    <property type="entry name" value="Lambda_DNA-bd_dom_sf"/>
</dbReference>
<evidence type="ECO:0000256" key="3">
    <source>
        <dbReference type="ARBA" id="ARBA00022737"/>
    </source>
</evidence>
<dbReference type="PROSITE" id="PS50005">
    <property type="entry name" value="TPR"/>
    <property type="match status" value="1"/>
</dbReference>
<dbReference type="RefSeq" id="WP_386047399.1">
    <property type="nucleotide sequence ID" value="NZ_JBHUIO010000008.1"/>
</dbReference>
<comment type="similarity">
    <text evidence="5">Belongs to the Rap family.</text>
</comment>
<organism evidence="8 9">
    <name type="scientific">Tumebacillus lipolyticus</name>
    <dbReference type="NCBI Taxonomy" id="1280370"/>
    <lineage>
        <taxon>Bacteria</taxon>
        <taxon>Bacillati</taxon>
        <taxon>Bacillota</taxon>
        <taxon>Bacilli</taxon>
        <taxon>Bacillales</taxon>
        <taxon>Alicyclobacillaceae</taxon>
        <taxon>Tumebacillus</taxon>
    </lineage>
</organism>
<dbReference type="Gene3D" id="1.25.40.10">
    <property type="entry name" value="Tetratricopeptide repeat domain"/>
    <property type="match status" value="1"/>
</dbReference>
<dbReference type="InterPro" id="IPR019734">
    <property type="entry name" value="TPR_rpt"/>
</dbReference>
<feature type="repeat" description="TPR" evidence="6">
    <location>
        <begin position="190"/>
        <end position="223"/>
    </location>
</feature>
<dbReference type="InterPro" id="IPR001387">
    <property type="entry name" value="Cro/C1-type_HTH"/>
</dbReference>
<accession>A0ABW5A010</accession>
<evidence type="ECO:0000259" key="7">
    <source>
        <dbReference type="PROSITE" id="PS50943"/>
    </source>
</evidence>
<dbReference type="SUPFAM" id="SSF47413">
    <property type="entry name" value="lambda repressor-like DNA-binding domains"/>
    <property type="match status" value="1"/>
</dbReference>
<keyword evidence="2" id="KW-0963">Cytoplasm</keyword>
<dbReference type="Proteomes" id="UP001597343">
    <property type="component" value="Unassembled WGS sequence"/>
</dbReference>
<feature type="domain" description="HTH cro/C1-type" evidence="7">
    <location>
        <begin position="8"/>
        <end position="61"/>
    </location>
</feature>
<evidence type="ECO:0000256" key="1">
    <source>
        <dbReference type="ARBA" id="ARBA00004496"/>
    </source>
</evidence>
<keyword evidence="4 6" id="KW-0802">TPR repeat</keyword>
<dbReference type="CDD" id="cd00093">
    <property type="entry name" value="HTH_XRE"/>
    <property type="match status" value="1"/>
</dbReference>
<dbReference type="Pfam" id="PF13424">
    <property type="entry name" value="TPR_12"/>
    <property type="match status" value="1"/>
</dbReference>
<keyword evidence="3" id="KW-0677">Repeat</keyword>
<dbReference type="InterPro" id="IPR011990">
    <property type="entry name" value="TPR-like_helical_dom_sf"/>
</dbReference>
<keyword evidence="9" id="KW-1185">Reference proteome</keyword>
<name>A0ABW5A010_9BACL</name>
<proteinExistence type="inferred from homology"/>
<gene>
    <name evidence="8" type="ORF">ACFSOY_13345</name>
</gene>
<comment type="caution">
    <text evidence="8">The sequence shown here is derived from an EMBL/GenBank/DDBJ whole genome shotgun (WGS) entry which is preliminary data.</text>
</comment>
<dbReference type="Pfam" id="PF14559">
    <property type="entry name" value="TPR_19"/>
    <property type="match status" value="1"/>
</dbReference>
<comment type="subcellular location">
    <subcellularLocation>
        <location evidence="1">Cytoplasm</location>
    </subcellularLocation>
</comment>
<evidence type="ECO:0000256" key="6">
    <source>
        <dbReference type="PROSITE-ProRule" id="PRU00339"/>
    </source>
</evidence>
<dbReference type="PANTHER" id="PTHR46630:SF1">
    <property type="entry name" value="TETRATRICOPEPTIDE REPEAT PROTEIN 29"/>
    <property type="match status" value="1"/>
</dbReference>
<dbReference type="InterPro" id="IPR051476">
    <property type="entry name" value="Bac_ResReg_Asp_Phosphatase"/>
</dbReference>
<evidence type="ECO:0000256" key="5">
    <source>
        <dbReference type="ARBA" id="ARBA00038253"/>
    </source>
</evidence>
<dbReference type="EMBL" id="JBHUIO010000008">
    <property type="protein sequence ID" value="MFD2170971.1"/>
    <property type="molecule type" value="Genomic_DNA"/>
</dbReference>
<protein>
    <submittedName>
        <fullName evidence="8">Helix-turn-helix domain-containing protein</fullName>
    </submittedName>
</protein>
<dbReference type="SUPFAM" id="SSF48452">
    <property type="entry name" value="TPR-like"/>
    <property type="match status" value="1"/>
</dbReference>
<dbReference type="PANTHER" id="PTHR46630">
    <property type="entry name" value="TETRATRICOPEPTIDE REPEAT PROTEIN 29"/>
    <property type="match status" value="1"/>
</dbReference>
<sequence>MFSLGQRIRDLRVKKGITQIELAGGMCTPSMISQIESDRAKPSYKILTRIADRLEVSIEKLLSDVNLDLEFTSKFKMGMGLVQAKEFRTAIPFLQELLDSPHHRIKNSEILLELATCFLELGDVEEAISQLNGVYEVANMRHDHEMLATTFMRLGSAYQKQGELALSLFHSKRAMEELEKVKAPDPSLRSKVLTRLGRIHEAMGKAADAARYYEDALQLTQGNIEERGSAYLRLAEMHHRAQSFEKAEEYASKAFTILEQLSNVEMRKT</sequence>